<sequence>MGALFSHPEIESEQRFVIEEKGKKFDTREAIHEGSEHLLEHCHKVTEIILSQNSYGVEACKAIAESTAKCENLRVANFSDIFTGRLREEVTQSMSALSEALLRCQKLEAVYLSDNAFGPDGVRSFSNLLENAPNLIELDVTNNGLGPEGARLIAHALNQNPNIKLQVFSAGRDRLENPGIIELAQVFGKMQTLRKISVPQNGIRKEGMVALFRSLLNNPELQIIEVNDNYLNEPEAYEALSACIENSKYLAVVNIGDSMIGDHGALRVLNALKTTSPHLLQLFLQFSELSNPKILEELTELVLIRKNLEKVMIQGNEFKKATQKKVKEIIAKSESQAEIVFVESDEEEEEEEDDDDVEEEALVKGVQDMSIKDA</sequence>
<dbReference type="GO" id="GO:0031267">
    <property type="term" value="F:small GTPase binding"/>
    <property type="evidence" value="ECO:0007669"/>
    <property type="project" value="TreeGrafter"/>
</dbReference>
<dbReference type="Pfam" id="PF13516">
    <property type="entry name" value="LRR_6"/>
    <property type="match status" value="2"/>
</dbReference>
<protein>
    <recommendedName>
        <fullName evidence="7">Ran-GTPase activating protein 1 C-terminal domain-containing protein</fullName>
    </recommendedName>
</protein>
<evidence type="ECO:0000256" key="4">
    <source>
        <dbReference type="SAM" id="MobiDB-lite"/>
    </source>
</evidence>
<feature type="compositionally biased region" description="Acidic residues" evidence="4">
    <location>
        <begin position="343"/>
        <end position="360"/>
    </location>
</feature>
<dbReference type="GO" id="GO:0005096">
    <property type="term" value="F:GTPase activator activity"/>
    <property type="evidence" value="ECO:0007669"/>
    <property type="project" value="UniProtKB-KW"/>
</dbReference>
<dbReference type="SMART" id="SM00368">
    <property type="entry name" value="LRR_RI"/>
    <property type="match status" value="5"/>
</dbReference>
<accession>A0A1R2CK51</accession>
<keyword evidence="2" id="KW-0433">Leucine-rich repeat</keyword>
<proteinExistence type="predicted"/>
<evidence type="ECO:0000313" key="5">
    <source>
        <dbReference type="EMBL" id="OMJ89377.1"/>
    </source>
</evidence>
<evidence type="ECO:0000313" key="6">
    <source>
        <dbReference type="Proteomes" id="UP000187209"/>
    </source>
</evidence>
<dbReference type="Gene3D" id="3.80.10.10">
    <property type="entry name" value="Ribonuclease Inhibitor"/>
    <property type="match status" value="1"/>
</dbReference>
<dbReference type="OrthoDB" id="184583at2759"/>
<organism evidence="5 6">
    <name type="scientific">Stentor coeruleus</name>
    <dbReference type="NCBI Taxonomy" id="5963"/>
    <lineage>
        <taxon>Eukaryota</taxon>
        <taxon>Sar</taxon>
        <taxon>Alveolata</taxon>
        <taxon>Ciliophora</taxon>
        <taxon>Postciliodesmatophora</taxon>
        <taxon>Heterotrichea</taxon>
        <taxon>Heterotrichida</taxon>
        <taxon>Stentoridae</taxon>
        <taxon>Stentor</taxon>
    </lineage>
</organism>
<evidence type="ECO:0008006" key="7">
    <source>
        <dbReference type="Google" id="ProtNLM"/>
    </source>
</evidence>
<evidence type="ECO:0000256" key="3">
    <source>
        <dbReference type="ARBA" id="ARBA00022737"/>
    </source>
</evidence>
<dbReference type="Proteomes" id="UP000187209">
    <property type="component" value="Unassembled WGS sequence"/>
</dbReference>
<keyword evidence="6" id="KW-1185">Reference proteome</keyword>
<dbReference type="GO" id="GO:0006913">
    <property type="term" value="P:nucleocytoplasmic transport"/>
    <property type="evidence" value="ECO:0007669"/>
    <property type="project" value="TreeGrafter"/>
</dbReference>
<dbReference type="SUPFAM" id="SSF52047">
    <property type="entry name" value="RNI-like"/>
    <property type="match status" value="1"/>
</dbReference>
<reference evidence="5 6" key="1">
    <citation type="submission" date="2016-11" db="EMBL/GenBank/DDBJ databases">
        <title>The macronuclear genome of Stentor coeruleus: a giant cell with tiny introns.</title>
        <authorList>
            <person name="Slabodnick M."/>
            <person name="Ruby J.G."/>
            <person name="Reiff S.B."/>
            <person name="Swart E.C."/>
            <person name="Gosai S."/>
            <person name="Prabakaran S."/>
            <person name="Witkowska E."/>
            <person name="Larue G.E."/>
            <person name="Fisher S."/>
            <person name="Freeman R.M."/>
            <person name="Gunawardena J."/>
            <person name="Chu W."/>
            <person name="Stover N.A."/>
            <person name="Gregory B.D."/>
            <person name="Nowacki M."/>
            <person name="Derisi J."/>
            <person name="Roy S.W."/>
            <person name="Marshall W.F."/>
            <person name="Sood P."/>
        </authorList>
    </citation>
    <scope>NUCLEOTIDE SEQUENCE [LARGE SCALE GENOMIC DNA]</scope>
    <source>
        <strain evidence="5">WM001</strain>
    </source>
</reference>
<evidence type="ECO:0000256" key="2">
    <source>
        <dbReference type="ARBA" id="ARBA00022614"/>
    </source>
</evidence>
<feature type="region of interest" description="Disordered" evidence="4">
    <location>
        <begin position="341"/>
        <end position="374"/>
    </location>
</feature>
<dbReference type="InterPro" id="IPR001611">
    <property type="entry name" value="Leu-rich_rpt"/>
</dbReference>
<dbReference type="InterPro" id="IPR027038">
    <property type="entry name" value="RanGap"/>
</dbReference>
<comment type="caution">
    <text evidence="5">The sequence shown here is derived from an EMBL/GenBank/DDBJ whole genome shotgun (WGS) entry which is preliminary data.</text>
</comment>
<dbReference type="PANTHER" id="PTHR24113:SF12">
    <property type="entry name" value="RAN GTPASE-ACTIVATING PROTEIN 1"/>
    <property type="match status" value="1"/>
</dbReference>
<gene>
    <name evidence="5" type="ORF">SteCoe_8477</name>
</gene>
<dbReference type="GO" id="GO:0005634">
    <property type="term" value="C:nucleus"/>
    <property type="evidence" value="ECO:0007669"/>
    <property type="project" value="TreeGrafter"/>
</dbReference>
<keyword evidence="3" id="KW-0677">Repeat</keyword>
<name>A0A1R2CK51_9CILI</name>
<dbReference type="GO" id="GO:0048471">
    <property type="term" value="C:perinuclear region of cytoplasm"/>
    <property type="evidence" value="ECO:0007669"/>
    <property type="project" value="TreeGrafter"/>
</dbReference>
<dbReference type="EMBL" id="MPUH01000127">
    <property type="protein sequence ID" value="OMJ89377.1"/>
    <property type="molecule type" value="Genomic_DNA"/>
</dbReference>
<keyword evidence="1" id="KW-0343">GTPase activation</keyword>
<dbReference type="AlphaFoldDB" id="A0A1R2CK51"/>
<dbReference type="GO" id="GO:0005829">
    <property type="term" value="C:cytosol"/>
    <property type="evidence" value="ECO:0007669"/>
    <property type="project" value="TreeGrafter"/>
</dbReference>
<evidence type="ECO:0000256" key="1">
    <source>
        <dbReference type="ARBA" id="ARBA00022468"/>
    </source>
</evidence>
<dbReference type="InterPro" id="IPR032675">
    <property type="entry name" value="LRR_dom_sf"/>
</dbReference>
<dbReference type="PANTHER" id="PTHR24113">
    <property type="entry name" value="RAN GTPASE-ACTIVATING PROTEIN 1"/>
    <property type="match status" value="1"/>
</dbReference>